<name>A0A1V9FN14_9BACT</name>
<proteinExistence type="predicted"/>
<evidence type="ECO:0000313" key="2">
    <source>
        <dbReference type="Proteomes" id="UP000192796"/>
    </source>
</evidence>
<gene>
    <name evidence="1" type="ORF">A3860_36330</name>
</gene>
<sequence length="62" mass="7192">MIQKKDPNQTLPTKVGTSYETDPRLFEMKNRIHLSMNEPLSETLNRILTVEADPNSFEEQNT</sequence>
<comment type="caution">
    <text evidence="1">The sequence shown here is derived from an EMBL/GenBank/DDBJ whole genome shotgun (WGS) entry which is preliminary data.</text>
</comment>
<evidence type="ECO:0000313" key="1">
    <source>
        <dbReference type="EMBL" id="OQP59749.1"/>
    </source>
</evidence>
<dbReference type="Proteomes" id="UP000192796">
    <property type="component" value="Unassembled WGS sequence"/>
</dbReference>
<keyword evidence="2" id="KW-1185">Reference proteome</keyword>
<reference evidence="1 2" key="1">
    <citation type="submission" date="2016-03" db="EMBL/GenBank/DDBJ databases">
        <title>Niastella vici sp. nov., isolated from farmland soil.</title>
        <authorList>
            <person name="Chen L."/>
            <person name="Wang D."/>
            <person name="Yang S."/>
            <person name="Wang G."/>
        </authorList>
    </citation>
    <scope>NUCLEOTIDE SEQUENCE [LARGE SCALE GENOMIC DNA]</scope>
    <source>
        <strain evidence="1 2">DJ57</strain>
    </source>
</reference>
<dbReference type="EMBL" id="LVYD01000073">
    <property type="protein sequence ID" value="OQP59749.1"/>
    <property type="molecule type" value="Genomic_DNA"/>
</dbReference>
<organism evidence="1 2">
    <name type="scientific">Niastella vici</name>
    <dbReference type="NCBI Taxonomy" id="1703345"/>
    <lineage>
        <taxon>Bacteria</taxon>
        <taxon>Pseudomonadati</taxon>
        <taxon>Bacteroidota</taxon>
        <taxon>Chitinophagia</taxon>
        <taxon>Chitinophagales</taxon>
        <taxon>Chitinophagaceae</taxon>
        <taxon>Niastella</taxon>
    </lineage>
</organism>
<dbReference type="AlphaFoldDB" id="A0A1V9FN14"/>
<protein>
    <submittedName>
        <fullName evidence="1">Uncharacterized protein</fullName>
    </submittedName>
</protein>
<accession>A0A1V9FN14</accession>